<name>A0A6M0QD11_9BACI</name>
<dbReference type="PROSITE" id="PS51257">
    <property type="entry name" value="PROKAR_LIPOPROTEIN"/>
    <property type="match status" value="1"/>
</dbReference>
<dbReference type="GO" id="GO:0009847">
    <property type="term" value="P:spore germination"/>
    <property type="evidence" value="ECO:0007669"/>
    <property type="project" value="InterPro"/>
</dbReference>
<dbReference type="PANTHER" id="PTHR35789:SF1">
    <property type="entry name" value="SPORE GERMINATION PROTEIN B3"/>
    <property type="match status" value="1"/>
</dbReference>
<dbReference type="EMBL" id="JAAIWM010000008">
    <property type="protein sequence ID" value="NEY73639.1"/>
    <property type="molecule type" value="Genomic_DNA"/>
</dbReference>
<accession>A0A6M0QD11</accession>
<keyword evidence="6" id="KW-0564">Palmitate</keyword>
<dbReference type="Proteomes" id="UP000481043">
    <property type="component" value="Unassembled WGS sequence"/>
</dbReference>
<gene>
    <name evidence="10" type="ORF">G4D63_18140</name>
</gene>
<comment type="caution">
    <text evidence="10">The sequence shown here is derived from an EMBL/GenBank/DDBJ whole genome shotgun (WGS) entry which is preliminary data.</text>
</comment>
<dbReference type="GO" id="GO:0016020">
    <property type="term" value="C:membrane"/>
    <property type="evidence" value="ECO:0007669"/>
    <property type="project" value="UniProtKB-SubCell"/>
</dbReference>
<dbReference type="Gene3D" id="3.30.300.210">
    <property type="entry name" value="Nutrient germinant receptor protein C, domain 3"/>
    <property type="match status" value="1"/>
</dbReference>
<evidence type="ECO:0000259" key="9">
    <source>
        <dbReference type="Pfam" id="PF25198"/>
    </source>
</evidence>
<protein>
    <submittedName>
        <fullName evidence="10">Ger(X)C family spore germination protein</fullName>
    </submittedName>
</protein>
<evidence type="ECO:0000256" key="7">
    <source>
        <dbReference type="ARBA" id="ARBA00023288"/>
    </source>
</evidence>
<keyword evidence="7" id="KW-0449">Lipoprotein</keyword>
<reference evidence="10 11" key="1">
    <citation type="submission" date="2020-02" db="EMBL/GenBank/DDBJ databases">
        <title>Bacillus aquiflavi sp. nov., isolated from yellow water of strong flavor Chinese baijiu in Yibin region of China.</title>
        <authorList>
            <person name="Xie J."/>
        </authorList>
    </citation>
    <scope>NUCLEOTIDE SEQUENCE [LARGE SCALE GENOMIC DNA]</scope>
    <source>
        <strain evidence="10 11">SA4</strain>
    </source>
</reference>
<dbReference type="Pfam" id="PF25198">
    <property type="entry name" value="Spore_GerAC_N"/>
    <property type="match status" value="1"/>
</dbReference>
<evidence type="ECO:0000256" key="6">
    <source>
        <dbReference type="ARBA" id="ARBA00023139"/>
    </source>
</evidence>
<dbReference type="InterPro" id="IPR046953">
    <property type="entry name" value="Spore_GerAC-like_C"/>
</dbReference>
<evidence type="ECO:0000313" key="10">
    <source>
        <dbReference type="EMBL" id="NEY73639.1"/>
    </source>
</evidence>
<evidence type="ECO:0000259" key="8">
    <source>
        <dbReference type="Pfam" id="PF05504"/>
    </source>
</evidence>
<keyword evidence="5" id="KW-0472">Membrane</keyword>
<dbReference type="NCBIfam" id="TIGR02887">
    <property type="entry name" value="spore_ger_x_C"/>
    <property type="match status" value="1"/>
</dbReference>
<comment type="subcellular location">
    <subcellularLocation>
        <location evidence="1">Membrane</location>
        <topology evidence="1">Lipid-anchor</topology>
    </subcellularLocation>
</comment>
<sequence>MCKIFMLFLCVLVLSGCWDRSEVNDVAFVIATGFDKVEENKFQVSVQVPLPGAMGDGASGGGGGTSGGPYYVDSGIGRNVRESNDDLQKRMSRELYFGHRRVLVFGEKMARGGFQKSLEVVLEQPQSRLSSYVLLTDGEALKILNGTPHLEQLPAEAIREMAKSMNAITVKDVLNDLERHGKDPVIPKVDVVETQNGDSKDKKDEFKLNGFGILKHDHLKFFTNKQETSGAMWLLEKFPGSNYTFSLGEKDEINVYINNQRTQINSKVIDGMPTFTINIKVNAHTVQNEPKLDLEKQEEYKLATGKMEEQIKAEVTEILEHSTSEGIDMAGLGWHLFRHEIFLWEEKWKDNWEKLLPDLKIDVKVNAEIERTINSGINIKE</sequence>
<dbReference type="InterPro" id="IPR008844">
    <property type="entry name" value="Spore_GerAC-like"/>
</dbReference>
<dbReference type="Pfam" id="PF05504">
    <property type="entry name" value="Spore_GerAC"/>
    <property type="match status" value="1"/>
</dbReference>
<dbReference type="InterPro" id="IPR057336">
    <property type="entry name" value="GerAC_N"/>
</dbReference>
<organism evidence="10 11">
    <name type="scientific">Bacillus mesophilus</name>
    <dbReference type="NCBI Taxonomy" id="1808955"/>
    <lineage>
        <taxon>Bacteria</taxon>
        <taxon>Bacillati</taxon>
        <taxon>Bacillota</taxon>
        <taxon>Bacilli</taxon>
        <taxon>Bacillales</taxon>
        <taxon>Bacillaceae</taxon>
        <taxon>Bacillus</taxon>
    </lineage>
</organism>
<evidence type="ECO:0000256" key="3">
    <source>
        <dbReference type="ARBA" id="ARBA00022544"/>
    </source>
</evidence>
<keyword evidence="3" id="KW-0309">Germination</keyword>
<feature type="domain" description="Spore germination protein N-terminal" evidence="9">
    <location>
        <begin position="19"/>
        <end position="190"/>
    </location>
</feature>
<keyword evidence="4" id="KW-0732">Signal</keyword>
<dbReference type="PANTHER" id="PTHR35789">
    <property type="entry name" value="SPORE GERMINATION PROTEIN B3"/>
    <property type="match status" value="1"/>
</dbReference>
<dbReference type="RefSeq" id="WP_163181377.1">
    <property type="nucleotide sequence ID" value="NZ_JAAIWM010000008.1"/>
</dbReference>
<proteinExistence type="inferred from homology"/>
<feature type="domain" description="Spore germination GerAC-like C-terminal" evidence="8">
    <location>
        <begin position="209"/>
        <end position="372"/>
    </location>
</feature>
<evidence type="ECO:0000256" key="1">
    <source>
        <dbReference type="ARBA" id="ARBA00004635"/>
    </source>
</evidence>
<dbReference type="AlphaFoldDB" id="A0A6M0QD11"/>
<evidence type="ECO:0000256" key="2">
    <source>
        <dbReference type="ARBA" id="ARBA00007886"/>
    </source>
</evidence>
<keyword evidence="11" id="KW-1185">Reference proteome</keyword>
<evidence type="ECO:0000256" key="5">
    <source>
        <dbReference type="ARBA" id="ARBA00023136"/>
    </source>
</evidence>
<evidence type="ECO:0000256" key="4">
    <source>
        <dbReference type="ARBA" id="ARBA00022729"/>
    </source>
</evidence>
<dbReference type="InterPro" id="IPR038501">
    <property type="entry name" value="Spore_GerAC_C_sf"/>
</dbReference>
<comment type="similarity">
    <text evidence="2">Belongs to the GerABKC lipoprotein family.</text>
</comment>
<evidence type="ECO:0000313" key="11">
    <source>
        <dbReference type="Proteomes" id="UP000481043"/>
    </source>
</evidence>